<dbReference type="PANTHER" id="PTHR32347:SF14">
    <property type="entry name" value="EFFLUX SYSTEM COMPONENT YKNX-RELATED"/>
    <property type="match status" value="1"/>
</dbReference>
<comment type="subcellular location">
    <subcellularLocation>
        <location evidence="1">Cell envelope</location>
    </subcellularLocation>
</comment>
<name>A0A1F5EWZ1_9BACT</name>
<proteinExistence type="predicted"/>
<dbReference type="EMBL" id="MFAG01000019">
    <property type="protein sequence ID" value="OGD71887.1"/>
    <property type="molecule type" value="Genomic_DNA"/>
</dbReference>
<keyword evidence="2" id="KW-0175">Coiled coil</keyword>
<gene>
    <name evidence="3" type="ORF">A2703_02020</name>
</gene>
<dbReference type="Gene3D" id="2.40.50.100">
    <property type="match status" value="1"/>
</dbReference>
<accession>A0A1F5EWZ1</accession>
<reference evidence="3 4" key="1">
    <citation type="journal article" date="2016" name="Nat. Commun.">
        <title>Thousands of microbial genomes shed light on interconnected biogeochemical processes in an aquifer system.</title>
        <authorList>
            <person name="Anantharaman K."/>
            <person name="Brown C.T."/>
            <person name="Hug L.A."/>
            <person name="Sharon I."/>
            <person name="Castelle C.J."/>
            <person name="Probst A.J."/>
            <person name="Thomas B.C."/>
            <person name="Singh A."/>
            <person name="Wilkins M.J."/>
            <person name="Karaoz U."/>
            <person name="Brodie E.L."/>
            <person name="Williams K.H."/>
            <person name="Hubbard S.S."/>
            <person name="Banfield J.F."/>
        </authorList>
    </citation>
    <scope>NUCLEOTIDE SEQUENCE [LARGE SCALE GENOMIC DNA]</scope>
</reference>
<dbReference type="AlphaFoldDB" id="A0A1F5EWZ1"/>
<evidence type="ECO:0000256" key="1">
    <source>
        <dbReference type="ARBA" id="ARBA00004196"/>
    </source>
</evidence>
<dbReference type="InterPro" id="IPR050465">
    <property type="entry name" value="UPF0194_transport"/>
</dbReference>
<dbReference type="PANTHER" id="PTHR32347">
    <property type="entry name" value="EFFLUX SYSTEM COMPONENT YKNX-RELATED"/>
    <property type="match status" value="1"/>
</dbReference>
<comment type="caution">
    <text evidence="3">The sequence shown here is derived from an EMBL/GenBank/DDBJ whole genome shotgun (WGS) entry which is preliminary data.</text>
</comment>
<evidence type="ECO:0000313" key="3">
    <source>
        <dbReference type="EMBL" id="OGD71887.1"/>
    </source>
</evidence>
<dbReference type="STRING" id="1817722.A2703_02020"/>
<protein>
    <submittedName>
        <fullName evidence="3">Uncharacterized protein</fullName>
    </submittedName>
</protein>
<evidence type="ECO:0000313" key="4">
    <source>
        <dbReference type="Proteomes" id="UP000177979"/>
    </source>
</evidence>
<dbReference type="Gene3D" id="1.10.287.470">
    <property type="entry name" value="Helix hairpin bin"/>
    <property type="match status" value="1"/>
</dbReference>
<evidence type="ECO:0000256" key="2">
    <source>
        <dbReference type="ARBA" id="ARBA00023054"/>
    </source>
</evidence>
<dbReference type="SUPFAM" id="SSF111369">
    <property type="entry name" value="HlyD-like secretion proteins"/>
    <property type="match status" value="1"/>
</dbReference>
<organism evidence="3 4">
    <name type="scientific">Candidatus Collierbacteria bacterium RIFCSPHIGHO2_01_FULL_50_25</name>
    <dbReference type="NCBI Taxonomy" id="1817722"/>
    <lineage>
        <taxon>Bacteria</taxon>
        <taxon>Candidatus Collieribacteriota</taxon>
    </lineage>
</organism>
<dbReference type="Proteomes" id="UP000177979">
    <property type="component" value="Unassembled WGS sequence"/>
</dbReference>
<sequence length="219" mass="23765">MPEFSGKVVSNNLISLRFPEGGKLISLSCHSGQIVKKGDPLAALDPKPIQTQLEIELADFRRTRAEFDQLTRQLPVPKTEDEKTKKEIAQSKLDVSVKSVEKIKGQLDGLNLYSPTDAVIVSAEGLIVGINITPSGFPIILAPLTSAVFETPVPEENFYQLHPGQGARVTLKSGFASESEVTLLSPQSIGSNGFFNVHFRLPGMDLTNFRLGTSGKVSF</sequence>
<dbReference type="GO" id="GO:0030313">
    <property type="term" value="C:cell envelope"/>
    <property type="evidence" value="ECO:0007669"/>
    <property type="project" value="UniProtKB-SubCell"/>
</dbReference>